<dbReference type="InterPro" id="IPR013658">
    <property type="entry name" value="SGL"/>
</dbReference>
<keyword evidence="1" id="KW-0378">Hydrolase</keyword>
<dbReference type="RefSeq" id="WP_112746363.1">
    <property type="nucleotide sequence ID" value="NZ_QMFY01000003.1"/>
</dbReference>
<comment type="cofactor">
    <cofactor evidence="3">
        <name>Zn(2+)</name>
        <dbReference type="ChEBI" id="CHEBI:29105"/>
    </cofactor>
    <text evidence="3">Binds 1 divalent metal cation per subunit.</text>
</comment>
<dbReference type="EMBL" id="QMFY01000003">
    <property type="protein sequence ID" value="RAW01623.1"/>
    <property type="molecule type" value="Genomic_DNA"/>
</dbReference>
<dbReference type="Gene3D" id="2.120.10.30">
    <property type="entry name" value="TolB, C-terminal domain"/>
    <property type="match status" value="1"/>
</dbReference>
<sequence>MRYQTLGILTLFAAVACQPKETKKTMGTIERLDPALDAIVSATAQPEIIAEGFEWSEGPCWIESTKTLIWSDVPRDTIFQWSEEKGTSVYLTPSGYTGTIPRGGEMGSNGLTLTKDGKLVLCQHGDRRIAIMDAPLNKPEPKYITVVDNIDGKKFSSPNDAVVRSNGDIFFTDPPYGLPNGVNDSTKETSFNGVYKASQGKATLLVDSLTRPNGIAFLPGEKTFIVANSDHEKAIWYAFDLTEDDSVTNARVFYDATKESKAGEKGLPDGFRVDKNGNIFASGPGGIWIFSREGKVLGKIKLTEPASNCALSDDEKTLFITNDMYILRVKLRD</sequence>
<dbReference type="SUPFAM" id="SSF63829">
    <property type="entry name" value="Calcium-dependent phosphotriesterase"/>
    <property type="match status" value="1"/>
</dbReference>
<comment type="caution">
    <text evidence="5">The sequence shown here is derived from an EMBL/GenBank/DDBJ whole genome shotgun (WGS) entry which is preliminary data.</text>
</comment>
<dbReference type="InterPro" id="IPR011042">
    <property type="entry name" value="6-blade_b-propeller_TolB-like"/>
</dbReference>
<keyword evidence="3" id="KW-0862">Zinc</keyword>
<dbReference type="PANTHER" id="PTHR47572">
    <property type="entry name" value="LIPOPROTEIN-RELATED"/>
    <property type="match status" value="1"/>
</dbReference>
<dbReference type="InterPro" id="IPR005511">
    <property type="entry name" value="SMP-30"/>
</dbReference>
<evidence type="ECO:0000313" key="6">
    <source>
        <dbReference type="Proteomes" id="UP000251889"/>
    </source>
</evidence>
<dbReference type="Pfam" id="PF08450">
    <property type="entry name" value="SGL"/>
    <property type="match status" value="1"/>
</dbReference>
<reference evidence="5 6" key="1">
    <citation type="submission" date="2018-06" db="EMBL/GenBank/DDBJ databases">
        <title>Chryseolinea flavus sp. nov., a member of the phylum Bacteroidetes isolated from soil.</title>
        <authorList>
            <person name="Li Y."/>
            <person name="Wang J."/>
        </authorList>
    </citation>
    <scope>NUCLEOTIDE SEQUENCE [LARGE SCALE GENOMIC DNA]</scope>
    <source>
        <strain evidence="5 6">SDU1-6</strain>
    </source>
</reference>
<evidence type="ECO:0000256" key="1">
    <source>
        <dbReference type="ARBA" id="ARBA00022801"/>
    </source>
</evidence>
<dbReference type="AlphaFoldDB" id="A0A364Y478"/>
<proteinExistence type="predicted"/>
<name>A0A364Y478_9BACT</name>
<protein>
    <submittedName>
        <fullName evidence="5">SMP-30/gluconolactonase/LRE family protein</fullName>
    </submittedName>
</protein>
<keyword evidence="6" id="KW-1185">Reference proteome</keyword>
<dbReference type="PANTHER" id="PTHR47572:SF4">
    <property type="entry name" value="LACTONASE DRP35"/>
    <property type="match status" value="1"/>
</dbReference>
<organism evidence="5 6">
    <name type="scientific">Pseudochryseolinea flava</name>
    <dbReference type="NCBI Taxonomy" id="2059302"/>
    <lineage>
        <taxon>Bacteria</taxon>
        <taxon>Pseudomonadati</taxon>
        <taxon>Bacteroidota</taxon>
        <taxon>Cytophagia</taxon>
        <taxon>Cytophagales</taxon>
        <taxon>Fulvivirgaceae</taxon>
        <taxon>Pseudochryseolinea</taxon>
    </lineage>
</organism>
<evidence type="ECO:0000256" key="3">
    <source>
        <dbReference type="PIRSR" id="PIRSR605511-2"/>
    </source>
</evidence>
<dbReference type="Proteomes" id="UP000251889">
    <property type="component" value="Unassembled WGS sequence"/>
</dbReference>
<dbReference type="OrthoDB" id="241638at2"/>
<dbReference type="GO" id="GO:0046872">
    <property type="term" value="F:metal ion binding"/>
    <property type="evidence" value="ECO:0007669"/>
    <property type="project" value="UniProtKB-KW"/>
</dbReference>
<dbReference type="InterPro" id="IPR051262">
    <property type="entry name" value="SMP-30/CGR1_Lactonase"/>
</dbReference>
<feature type="active site" description="Proton donor/acceptor" evidence="2">
    <location>
        <position position="269"/>
    </location>
</feature>
<feature type="binding site" evidence="3">
    <location>
        <position position="213"/>
    </location>
    <ligand>
        <name>a divalent metal cation</name>
        <dbReference type="ChEBI" id="CHEBI:60240"/>
    </ligand>
</feature>
<evidence type="ECO:0000256" key="2">
    <source>
        <dbReference type="PIRSR" id="PIRSR605511-1"/>
    </source>
</evidence>
<dbReference type="GO" id="GO:0016787">
    <property type="term" value="F:hydrolase activity"/>
    <property type="evidence" value="ECO:0007669"/>
    <property type="project" value="UniProtKB-KW"/>
</dbReference>
<feature type="binding site" evidence="3">
    <location>
        <position position="57"/>
    </location>
    <ligand>
        <name>a divalent metal cation</name>
        <dbReference type="ChEBI" id="CHEBI:60240"/>
    </ligand>
</feature>
<gene>
    <name evidence="5" type="ORF">DQQ10_08175</name>
</gene>
<accession>A0A364Y478</accession>
<keyword evidence="3" id="KW-0479">Metal-binding</keyword>
<dbReference type="PROSITE" id="PS51257">
    <property type="entry name" value="PROKAR_LIPOPROTEIN"/>
    <property type="match status" value="1"/>
</dbReference>
<feature type="binding site" evidence="3">
    <location>
        <position position="159"/>
    </location>
    <ligand>
        <name>substrate</name>
    </ligand>
</feature>
<feature type="binding site" evidence="3">
    <location>
        <position position="269"/>
    </location>
    <ligand>
        <name>a divalent metal cation</name>
        <dbReference type="ChEBI" id="CHEBI:60240"/>
    </ligand>
</feature>
<evidence type="ECO:0000313" key="5">
    <source>
        <dbReference type="EMBL" id="RAW01623.1"/>
    </source>
</evidence>
<dbReference type="PRINTS" id="PR01790">
    <property type="entry name" value="SMP30FAMILY"/>
</dbReference>
<feature type="domain" description="SMP-30/Gluconolactonase/LRE-like region" evidence="4">
    <location>
        <begin position="55"/>
        <end position="321"/>
    </location>
</feature>
<evidence type="ECO:0000259" key="4">
    <source>
        <dbReference type="Pfam" id="PF08450"/>
    </source>
</evidence>